<name>A0ABV6XIB7_9ACTN</name>
<organism evidence="1 2">
    <name type="scientific">Streptacidiphilus jeojiensis</name>
    <dbReference type="NCBI Taxonomy" id="3229225"/>
    <lineage>
        <taxon>Bacteria</taxon>
        <taxon>Bacillati</taxon>
        <taxon>Actinomycetota</taxon>
        <taxon>Actinomycetes</taxon>
        <taxon>Kitasatosporales</taxon>
        <taxon>Streptomycetaceae</taxon>
        <taxon>Streptacidiphilus</taxon>
    </lineage>
</organism>
<dbReference type="EMBL" id="JBEUKS010000002">
    <property type="protein sequence ID" value="MFC1437985.1"/>
    <property type="molecule type" value="Genomic_DNA"/>
</dbReference>
<evidence type="ECO:0000313" key="1">
    <source>
        <dbReference type="EMBL" id="MFC1437985.1"/>
    </source>
</evidence>
<evidence type="ECO:0000313" key="2">
    <source>
        <dbReference type="Proteomes" id="UP001592581"/>
    </source>
</evidence>
<gene>
    <name evidence="1" type="ORF">ABUW04_06910</name>
</gene>
<reference evidence="1 2" key="1">
    <citation type="submission" date="2024-06" db="EMBL/GenBank/DDBJ databases">
        <authorList>
            <person name="Lee S.D."/>
        </authorList>
    </citation>
    <scope>NUCLEOTIDE SEQUENCE [LARGE SCALE GENOMIC DNA]</scope>
    <source>
        <strain evidence="1 2">N1-10</strain>
    </source>
</reference>
<keyword evidence="2" id="KW-1185">Reference proteome</keyword>
<dbReference type="RefSeq" id="WP_380563578.1">
    <property type="nucleotide sequence ID" value="NZ_JBEUKS010000002.1"/>
</dbReference>
<comment type="caution">
    <text evidence="1">The sequence shown here is derived from an EMBL/GenBank/DDBJ whole genome shotgun (WGS) entry which is preliminary data.</text>
</comment>
<protein>
    <submittedName>
        <fullName evidence="1">Uncharacterized protein</fullName>
    </submittedName>
</protein>
<dbReference type="Proteomes" id="UP001592581">
    <property type="component" value="Unassembled WGS sequence"/>
</dbReference>
<proteinExistence type="predicted"/>
<sequence>MSDTRPMPSPADRDDLVRYALADCAHVLLTDRDTHWELDELLATGIAMTWIRQHQTDPSEDLAQWLTAEAAYRLITACGIVLQGTIDPAIPELLTALSRHGNGELALRLDLAAAPPTTRARATVLFPAQRPAAGHRPVSRARGANGPCNCACASGGWCGGCGHRGCTARHH</sequence>
<accession>A0ABV6XIB7</accession>